<proteinExistence type="predicted"/>
<gene>
    <name evidence="5" type="primary">selplg</name>
</gene>
<dbReference type="InterPro" id="IPR026195">
    <property type="entry name" value="PSGL-1"/>
</dbReference>
<dbReference type="AlphaFoldDB" id="A0A2D0PQQ7"/>
<evidence type="ECO:0000256" key="3">
    <source>
        <dbReference type="SAM" id="SignalP"/>
    </source>
</evidence>
<evidence type="ECO:0000256" key="1">
    <source>
        <dbReference type="SAM" id="MobiDB-lite"/>
    </source>
</evidence>
<sequence>MTNKLTLLQFLFLLTVSSFVSCRHLLGVEDRNVQNTTVSNYTLQYNNETLLQPTSGTPQTTEVREERSAAAPATSQNNSETAHGQPSQGNGTYGNLYNIDGTETNSTKHQSAGNGSLAGTESPPQTSLPEKNGSSDPTMPNSAPTFSASVKPRNGANATNPVPTVVTTPHVSTDGPSRSRTTVKPLVPSTTELRTTPNHTPTKPHSTKVCPTAEPKREGLVSRCLIAIASLTGLATIFIMTTIILATKLAGSRYRQRAGLLHETEMVCISALMNDSDHPIPTPKHPKSNGALIPITEDEDGDDLTLNSFLHDTEAIA</sequence>
<organism evidence="4 5">
    <name type="scientific">Ictalurus punctatus</name>
    <name type="common">Channel catfish</name>
    <name type="synonym">Silurus punctatus</name>
    <dbReference type="NCBI Taxonomy" id="7998"/>
    <lineage>
        <taxon>Eukaryota</taxon>
        <taxon>Metazoa</taxon>
        <taxon>Chordata</taxon>
        <taxon>Craniata</taxon>
        <taxon>Vertebrata</taxon>
        <taxon>Euteleostomi</taxon>
        <taxon>Actinopterygii</taxon>
        <taxon>Neopterygii</taxon>
        <taxon>Teleostei</taxon>
        <taxon>Ostariophysi</taxon>
        <taxon>Siluriformes</taxon>
        <taxon>Ictaluridae</taxon>
        <taxon>Ictalurus</taxon>
    </lineage>
</organism>
<dbReference type="KEGG" id="ipu:108255745"/>
<dbReference type="RefSeq" id="XP_017307415.1">
    <property type="nucleotide sequence ID" value="XM_017451926.3"/>
</dbReference>
<reference evidence="5" key="2">
    <citation type="submission" date="2025-08" db="UniProtKB">
        <authorList>
            <consortium name="RefSeq"/>
        </authorList>
    </citation>
    <scope>IDENTIFICATION</scope>
    <source>
        <tissue evidence="5">Blood</tissue>
    </source>
</reference>
<feature type="compositionally biased region" description="Polar residues" evidence="1">
    <location>
        <begin position="170"/>
        <end position="204"/>
    </location>
</feature>
<dbReference type="PANTHER" id="PTHR17384">
    <property type="entry name" value="P-SELECTIN GLYCOPROTEIN LIGAND-1"/>
    <property type="match status" value="1"/>
</dbReference>
<reference evidence="4" key="1">
    <citation type="journal article" date="2016" name="Nat. Commun.">
        <title>The channel catfish genome sequence provides insights into the evolution of scale formation in teleosts.</title>
        <authorList>
            <person name="Liu Z."/>
            <person name="Liu S."/>
            <person name="Yao J."/>
            <person name="Bao L."/>
            <person name="Zhang J."/>
            <person name="Li Y."/>
            <person name="Jiang C."/>
            <person name="Sun L."/>
            <person name="Wang R."/>
            <person name="Zhang Y."/>
            <person name="Zhou T."/>
            <person name="Zeng Q."/>
            <person name="Fu Q."/>
            <person name="Gao S."/>
            <person name="Li N."/>
            <person name="Koren S."/>
            <person name="Jiang Y."/>
            <person name="Zimin A."/>
            <person name="Xu P."/>
            <person name="Phillippy A.M."/>
            <person name="Geng X."/>
            <person name="Song L."/>
            <person name="Sun F."/>
            <person name="Li C."/>
            <person name="Wang X."/>
            <person name="Chen A."/>
            <person name="Jin Y."/>
            <person name="Yuan Z."/>
            <person name="Yang Y."/>
            <person name="Tan S."/>
            <person name="Peatman E."/>
            <person name="Lu J."/>
            <person name="Qin Z."/>
            <person name="Dunham R."/>
            <person name="Li Z."/>
            <person name="Sonstegard T."/>
            <person name="Feng J."/>
            <person name="Danzmann R.G."/>
            <person name="Schroeder S."/>
            <person name="Scheffler B."/>
            <person name="Duke M.V."/>
            <person name="Ballard L."/>
            <person name="Kucuktas H."/>
            <person name="Kaltenboeck L."/>
            <person name="Liu H."/>
            <person name="Armbruster J."/>
            <person name="Xie Y."/>
            <person name="Kirby M.L."/>
            <person name="Tian Y."/>
            <person name="Flanagan M.E."/>
            <person name="Mu W."/>
            <person name="Waldbieser G.C."/>
        </authorList>
    </citation>
    <scope>NUCLEOTIDE SEQUENCE [LARGE SCALE GENOMIC DNA]</scope>
    <source>
        <strain evidence="4">SDA103</strain>
    </source>
</reference>
<keyword evidence="2" id="KW-0812">Transmembrane</keyword>
<dbReference type="STRING" id="7998.ENSIPUP00000031367"/>
<feature type="compositionally biased region" description="Polar residues" evidence="1">
    <location>
        <begin position="49"/>
        <end position="61"/>
    </location>
</feature>
<dbReference type="GO" id="GO:0005886">
    <property type="term" value="C:plasma membrane"/>
    <property type="evidence" value="ECO:0007669"/>
    <property type="project" value="TreeGrafter"/>
</dbReference>
<dbReference type="GeneID" id="108255745"/>
<feature type="chain" id="PRO_5012609864" evidence="3">
    <location>
        <begin position="23"/>
        <end position="317"/>
    </location>
</feature>
<dbReference type="PANTHER" id="PTHR17384:SF7">
    <property type="entry name" value="P-SELECTIN GLYCOPROTEIN LIGAND 1"/>
    <property type="match status" value="1"/>
</dbReference>
<dbReference type="CTD" id="6404"/>
<dbReference type="PROSITE" id="PS51257">
    <property type="entry name" value="PROKAR_LIPOPROTEIN"/>
    <property type="match status" value="1"/>
</dbReference>
<protein>
    <submittedName>
        <fullName evidence="5">P-selectin glycoprotein ligand 1</fullName>
    </submittedName>
</protein>
<keyword evidence="3" id="KW-0732">Signal</keyword>
<name>A0A2D0PQQ7_ICTPU</name>
<dbReference type="GO" id="GO:0050901">
    <property type="term" value="P:leukocyte tethering or rolling"/>
    <property type="evidence" value="ECO:0007669"/>
    <property type="project" value="TreeGrafter"/>
</dbReference>
<keyword evidence="4" id="KW-1185">Reference proteome</keyword>
<dbReference type="Proteomes" id="UP000221080">
    <property type="component" value="Chromosome 22"/>
</dbReference>
<accession>A0A2D0PQQ7</accession>
<evidence type="ECO:0000313" key="5">
    <source>
        <dbReference type="RefSeq" id="XP_017307415.1"/>
    </source>
</evidence>
<feature type="transmembrane region" description="Helical" evidence="2">
    <location>
        <begin position="225"/>
        <end position="247"/>
    </location>
</feature>
<evidence type="ECO:0000256" key="2">
    <source>
        <dbReference type="SAM" id="Phobius"/>
    </source>
</evidence>
<keyword evidence="2" id="KW-1133">Transmembrane helix</keyword>
<evidence type="ECO:0000313" key="4">
    <source>
        <dbReference type="Proteomes" id="UP000221080"/>
    </source>
</evidence>
<feature type="signal peptide" evidence="3">
    <location>
        <begin position="1"/>
        <end position="22"/>
    </location>
</feature>
<keyword evidence="2" id="KW-0472">Membrane</keyword>
<dbReference type="OrthoDB" id="8927116at2759"/>
<feature type="region of interest" description="Disordered" evidence="1">
    <location>
        <begin position="49"/>
        <end position="212"/>
    </location>
</feature>
<feature type="compositionally biased region" description="Polar residues" evidence="1">
    <location>
        <begin position="73"/>
        <end position="148"/>
    </location>
</feature>